<gene>
    <name evidence="1" type="ORF">Amon02_001322400</name>
</gene>
<keyword evidence="2" id="KW-1185">Reference proteome</keyword>
<evidence type="ECO:0000313" key="1">
    <source>
        <dbReference type="EMBL" id="GMF08318.1"/>
    </source>
</evidence>
<organism evidence="1 2">
    <name type="scientific">Ambrosiozyma monospora</name>
    <name type="common">Yeast</name>
    <name type="synonym">Endomycopsis monosporus</name>
    <dbReference type="NCBI Taxonomy" id="43982"/>
    <lineage>
        <taxon>Eukaryota</taxon>
        <taxon>Fungi</taxon>
        <taxon>Dikarya</taxon>
        <taxon>Ascomycota</taxon>
        <taxon>Saccharomycotina</taxon>
        <taxon>Pichiomycetes</taxon>
        <taxon>Pichiales</taxon>
        <taxon>Pichiaceae</taxon>
        <taxon>Ambrosiozyma</taxon>
    </lineage>
</organism>
<dbReference type="EMBL" id="BSXS01016872">
    <property type="protein sequence ID" value="GMF08318.1"/>
    <property type="molecule type" value="Genomic_DNA"/>
</dbReference>
<comment type="caution">
    <text evidence="1">The sequence shown here is derived from an EMBL/GenBank/DDBJ whole genome shotgun (WGS) entry which is preliminary data.</text>
</comment>
<sequence>MRTLSLVATGMGLIVVSMTLSMVVIIKKAIDLETPTKTTTEDKNNKERQTQENPTTAAVHEPTKDNVVQTNYTEPHDMKQDMNNN</sequence>
<reference evidence="1" key="1">
    <citation type="submission" date="2023-04" db="EMBL/GenBank/DDBJ databases">
        <title>Ambrosiozyma monospora NBRC 10751.</title>
        <authorList>
            <person name="Ichikawa N."/>
            <person name="Sato H."/>
            <person name="Tonouchi N."/>
        </authorList>
    </citation>
    <scope>NUCLEOTIDE SEQUENCE</scope>
    <source>
        <strain evidence="1">NBRC 10751</strain>
    </source>
</reference>
<accession>A0ACB5UDC3</accession>
<protein>
    <submittedName>
        <fullName evidence="1">Unnamed protein product</fullName>
    </submittedName>
</protein>
<name>A0ACB5UDC3_AMBMO</name>
<dbReference type="Proteomes" id="UP001165064">
    <property type="component" value="Unassembled WGS sequence"/>
</dbReference>
<proteinExistence type="predicted"/>
<evidence type="ECO:0000313" key="2">
    <source>
        <dbReference type="Proteomes" id="UP001165064"/>
    </source>
</evidence>